<dbReference type="Proteomes" id="UP001499930">
    <property type="component" value="Unassembled WGS sequence"/>
</dbReference>
<evidence type="ECO:0000313" key="3">
    <source>
        <dbReference type="Proteomes" id="UP001499930"/>
    </source>
</evidence>
<evidence type="ECO:0000313" key="2">
    <source>
        <dbReference type="EMBL" id="GAA3027762.1"/>
    </source>
</evidence>
<name>A0ABP6KZB4_9ACTN</name>
<accession>A0ABP6KZB4</accession>
<feature type="region of interest" description="Disordered" evidence="1">
    <location>
        <begin position="114"/>
        <end position="228"/>
    </location>
</feature>
<gene>
    <name evidence="2" type="ORF">GCM10017559_62590</name>
</gene>
<dbReference type="RefSeq" id="WP_344902189.1">
    <property type="nucleotide sequence ID" value="NZ_BAAAWD010000016.1"/>
</dbReference>
<dbReference type="EMBL" id="BAAAWD010000016">
    <property type="protein sequence ID" value="GAA3027762.1"/>
    <property type="molecule type" value="Genomic_DNA"/>
</dbReference>
<protein>
    <submittedName>
        <fullName evidence="2">Uncharacterized protein</fullName>
    </submittedName>
</protein>
<organism evidence="2 3">
    <name type="scientific">Streptosporangium longisporum</name>
    <dbReference type="NCBI Taxonomy" id="46187"/>
    <lineage>
        <taxon>Bacteria</taxon>
        <taxon>Bacillati</taxon>
        <taxon>Actinomycetota</taxon>
        <taxon>Actinomycetes</taxon>
        <taxon>Streptosporangiales</taxon>
        <taxon>Streptosporangiaceae</taxon>
        <taxon>Streptosporangium</taxon>
    </lineage>
</organism>
<sequence>MSQPNGDIYGIERAPFELEVGAFEIDPASGEIPVVVINSRLPHSYALRAIKTWRERLILPAPLLAFIDLVKEYPLGAIMGATAAAATAATVAITAAPVTPSPADTRIISEHLTATGMTRNSQALPGSTPTIASTATRRVRPSRTAGPSRTARPSRSSAPTSRAERPSADASAPELSDSPAPSRPPRSTTPPPAPTDAARPEQTGPATKPPTQPSQRPSPAKPTLLPQIDVDVPLIDEDPIVDGVCGLLPIGCPIG</sequence>
<proteinExistence type="predicted"/>
<evidence type="ECO:0000256" key="1">
    <source>
        <dbReference type="SAM" id="MobiDB-lite"/>
    </source>
</evidence>
<reference evidence="3" key="1">
    <citation type="journal article" date="2019" name="Int. J. Syst. Evol. Microbiol.">
        <title>The Global Catalogue of Microorganisms (GCM) 10K type strain sequencing project: providing services to taxonomists for standard genome sequencing and annotation.</title>
        <authorList>
            <consortium name="The Broad Institute Genomics Platform"/>
            <consortium name="The Broad Institute Genome Sequencing Center for Infectious Disease"/>
            <person name="Wu L."/>
            <person name="Ma J."/>
        </authorList>
    </citation>
    <scope>NUCLEOTIDE SEQUENCE [LARGE SCALE GENOMIC DNA]</scope>
    <source>
        <strain evidence="3">JCM 3106</strain>
    </source>
</reference>
<keyword evidence="3" id="KW-1185">Reference proteome</keyword>
<comment type="caution">
    <text evidence="2">The sequence shown here is derived from an EMBL/GenBank/DDBJ whole genome shotgun (WGS) entry which is preliminary data.</text>
</comment>
<feature type="compositionally biased region" description="Polar residues" evidence="1">
    <location>
        <begin position="115"/>
        <end position="136"/>
    </location>
</feature>
<feature type="compositionally biased region" description="Low complexity" evidence="1">
    <location>
        <begin position="147"/>
        <end position="161"/>
    </location>
</feature>
<feature type="compositionally biased region" description="Pro residues" evidence="1">
    <location>
        <begin position="181"/>
        <end position="194"/>
    </location>
</feature>